<proteinExistence type="predicted"/>
<sequence length="104" mass="11439">MIEDGGYTALRIDDDGMRGAMIKRVFQEIASPLLLLRSPTVDEAGLDEEVAIVELEDSAQAEHILVSRHDQEVVQSSLVSKGMQTSLISGFSWESIGTRSPYFP</sequence>
<gene>
    <name evidence="1" type="ORF">LITE_LOCUS35995</name>
</gene>
<dbReference type="AlphaFoldDB" id="A0AAV0NZJ4"/>
<evidence type="ECO:0000313" key="2">
    <source>
        <dbReference type="Proteomes" id="UP001154282"/>
    </source>
</evidence>
<comment type="caution">
    <text evidence="1">The sequence shown here is derived from an EMBL/GenBank/DDBJ whole genome shotgun (WGS) entry which is preliminary data.</text>
</comment>
<name>A0AAV0NZJ4_9ROSI</name>
<accession>A0AAV0NZJ4</accession>
<reference evidence="1" key="1">
    <citation type="submission" date="2022-08" db="EMBL/GenBank/DDBJ databases">
        <authorList>
            <person name="Gutierrez-Valencia J."/>
        </authorList>
    </citation>
    <scope>NUCLEOTIDE SEQUENCE</scope>
</reference>
<organism evidence="1 2">
    <name type="scientific">Linum tenue</name>
    <dbReference type="NCBI Taxonomy" id="586396"/>
    <lineage>
        <taxon>Eukaryota</taxon>
        <taxon>Viridiplantae</taxon>
        <taxon>Streptophyta</taxon>
        <taxon>Embryophyta</taxon>
        <taxon>Tracheophyta</taxon>
        <taxon>Spermatophyta</taxon>
        <taxon>Magnoliopsida</taxon>
        <taxon>eudicotyledons</taxon>
        <taxon>Gunneridae</taxon>
        <taxon>Pentapetalae</taxon>
        <taxon>rosids</taxon>
        <taxon>fabids</taxon>
        <taxon>Malpighiales</taxon>
        <taxon>Linaceae</taxon>
        <taxon>Linum</taxon>
    </lineage>
</organism>
<dbReference type="EMBL" id="CAMGYJ010000008">
    <property type="protein sequence ID" value="CAI0463998.1"/>
    <property type="molecule type" value="Genomic_DNA"/>
</dbReference>
<dbReference type="Proteomes" id="UP001154282">
    <property type="component" value="Unassembled WGS sequence"/>
</dbReference>
<protein>
    <submittedName>
        <fullName evidence="1">Uncharacterized protein</fullName>
    </submittedName>
</protein>
<keyword evidence="2" id="KW-1185">Reference proteome</keyword>
<evidence type="ECO:0000313" key="1">
    <source>
        <dbReference type="EMBL" id="CAI0463998.1"/>
    </source>
</evidence>